<evidence type="ECO:0000256" key="3">
    <source>
        <dbReference type="ARBA" id="ARBA00022771"/>
    </source>
</evidence>
<evidence type="ECO:0000259" key="7">
    <source>
        <dbReference type="PROSITE" id="PS50089"/>
    </source>
</evidence>
<keyword evidence="5" id="KW-0862">Zinc</keyword>
<dbReference type="EMBL" id="JAPEVA010000016">
    <property type="protein sequence ID" value="KAJ4408268.1"/>
    <property type="molecule type" value="Genomic_DNA"/>
</dbReference>
<feature type="domain" description="RING-type" evidence="7">
    <location>
        <begin position="5"/>
        <end position="56"/>
    </location>
</feature>
<evidence type="ECO:0000256" key="6">
    <source>
        <dbReference type="PROSITE-ProRule" id="PRU00175"/>
    </source>
</evidence>
<dbReference type="Gene3D" id="3.30.40.10">
    <property type="entry name" value="Zinc/RING finger domain, C3HC4 (zinc finger)"/>
    <property type="match status" value="1"/>
</dbReference>
<sequence>MYQDCYVCKDPLNINIYTKATYKLHEAVRIGVCGHMHGHECLSAWLDVSNSCPTCKQLMFENSGRGVSQSNISHVVNTMKRRYDVVSEKLAIAAIARIAGKQEAKKIKEDGGIALDEEVELQSAKA</sequence>
<dbReference type="PROSITE" id="PS50089">
    <property type="entry name" value="ZF_RING_2"/>
    <property type="match status" value="1"/>
</dbReference>
<keyword evidence="9" id="KW-1185">Reference proteome</keyword>
<evidence type="ECO:0000256" key="5">
    <source>
        <dbReference type="ARBA" id="ARBA00022833"/>
    </source>
</evidence>
<dbReference type="GO" id="GO:0008270">
    <property type="term" value="F:zinc ion binding"/>
    <property type="evidence" value="ECO:0007669"/>
    <property type="project" value="UniProtKB-KW"/>
</dbReference>
<evidence type="ECO:0000256" key="4">
    <source>
        <dbReference type="ARBA" id="ARBA00022786"/>
    </source>
</evidence>
<evidence type="ECO:0000256" key="2">
    <source>
        <dbReference type="ARBA" id="ARBA00022723"/>
    </source>
</evidence>
<gene>
    <name evidence="8" type="ORF">N0V91_003271</name>
</gene>
<dbReference type="Pfam" id="PF12678">
    <property type="entry name" value="zf-rbx1"/>
    <property type="match status" value="1"/>
</dbReference>
<dbReference type="InterPro" id="IPR013083">
    <property type="entry name" value="Znf_RING/FYVE/PHD"/>
</dbReference>
<dbReference type="InterPro" id="IPR024766">
    <property type="entry name" value="Znf_RING_H2"/>
</dbReference>
<name>A0A9W9DAD4_9PLEO</name>
<proteinExistence type="predicted"/>
<keyword evidence="2" id="KW-0479">Metal-binding</keyword>
<dbReference type="Proteomes" id="UP001140510">
    <property type="component" value="Unassembled WGS sequence"/>
</dbReference>
<dbReference type="InterPro" id="IPR001841">
    <property type="entry name" value="Znf_RING"/>
</dbReference>
<accession>A0A9W9DAD4</accession>
<dbReference type="AlphaFoldDB" id="A0A9W9DAD4"/>
<keyword evidence="4" id="KW-0833">Ubl conjugation pathway</keyword>
<protein>
    <recommendedName>
        <fullName evidence="7">RING-type domain-containing protein</fullName>
    </recommendedName>
</protein>
<reference evidence="8" key="1">
    <citation type="submission" date="2022-10" db="EMBL/GenBank/DDBJ databases">
        <title>Tapping the CABI collections for fungal endophytes: first genome assemblies for Collariella, Neodidymelliopsis, Ascochyta clinopodiicola, Didymella pomorum, Didymosphaeria variabile, Neocosmospora piperis and Neocucurbitaria cava.</title>
        <authorList>
            <person name="Hill R."/>
        </authorList>
    </citation>
    <scope>NUCLEOTIDE SEQUENCE</scope>
    <source>
        <strain evidence="8">IMI 355091</strain>
    </source>
</reference>
<evidence type="ECO:0000256" key="1">
    <source>
        <dbReference type="ARBA" id="ARBA00004906"/>
    </source>
</evidence>
<evidence type="ECO:0000313" key="8">
    <source>
        <dbReference type="EMBL" id="KAJ4408268.1"/>
    </source>
</evidence>
<organism evidence="8 9">
    <name type="scientific">Didymella pomorum</name>
    <dbReference type="NCBI Taxonomy" id="749634"/>
    <lineage>
        <taxon>Eukaryota</taxon>
        <taxon>Fungi</taxon>
        <taxon>Dikarya</taxon>
        <taxon>Ascomycota</taxon>
        <taxon>Pezizomycotina</taxon>
        <taxon>Dothideomycetes</taxon>
        <taxon>Pleosporomycetidae</taxon>
        <taxon>Pleosporales</taxon>
        <taxon>Pleosporineae</taxon>
        <taxon>Didymellaceae</taxon>
        <taxon>Didymella</taxon>
    </lineage>
</organism>
<dbReference type="SUPFAM" id="SSF57850">
    <property type="entry name" value="RING/U-box"/>
    <property type="match status" value="1"/>
</dbReference>
<keyword evidence="3 6" id="KW-0863">Zinc-finger</keyword>
<dbReference type="GO" id="GO:0051603">
    <property type="term" value="P:proteolysis involved in protein catabolic process"/>
    <property type="evidence" value="ECO:0007669"/>
    <property type="project" value="UniProtKB-ARBA"/>
</dbReference>
<comment type="caution">
    <text evidence="8">The sequence shown here is derived from an EMBL/GenBank/DDBJ whole genome shotgun (WGS) entry which is preliminary data.</text>
</comment>
<dbReference type="OrthoDB" id="2849579at2759"/>
<comment type="pathway">
    <text evidence="1">Protein modification; protein ubiquitination.</text>
</comment>
<evidence type="ECO:0000313" key="9">
    <source>
        <dbReference type="Proteomes" id="UP001140510"/>
    </source>
</evidence>